<evidence type="ECO:0000256" key="7">
    <source>
        <dbReference type="ARBA" id="ARBA00023136"/>
    </source>
</evidence>
<dbReference type="PANTHER" id="PTHR33908">
    <property type="entry name" value="MANNOSYLTRANSFERASE YKCB-RELATED"/>
    <property type="match status" value="1"/>
</dbReference>
<feature type="transmembrane region" description="Helical" evidence="8">
    <location>
        <begin position="177"/>
        <end position="210"/>
    </location>
</feature>
<proteinExistence type="predicted"/>
<keyword evidence="10" id="KW-1185">Reference proteome</keyword>
<keyword evidence="2" id="KW-1003">Cell membrane</keyword>
<feature type="transmembrane region" description="Helical" evidence="8">
    <location>
        <begin position="151"/>
        <end position="171"/>
    </location>
</feature>
<evidence type="ECO:0000256" key="1">
    <source>
        <dbReference type="ARBA" id="ARBA00004651"/>
    </source>
</evidence>
<dbReference type="InterPro" id="IPR050297">
    <property type="entry name" value="LipidA_mod_glycosyltrf_83"/>
</dbReference>
<dbReference type="PANTHER" id="PTHR33908:SF11">
    <property type="entry name" value="MEMBRANE PROTEIN"/>
    <property type="match status" value="1"/>
</dbReference>
<dbReference type="Proteomes" id="UP001501231">
    <property type="component" value="Unassembled WGS sequence"/>
</dbReference>
<protein>
    <recommendedName>
        <fullName evidence="11">Phospholipid carrier-dependent glycosyltransferase</fullName>
    </recommendedName>
</protein>
<name>A0ABN3K9J3_9ACTN</name>
<reference evidence="9 10" key="1">
    <citation type="journal article" date="2019" name="Int. J. Syst. Evol. Microbiol.">
        <title>The Global Catalogue of Microorganisms (GCM) 10K type strain sequencing project: providing services to taxonomists for standard genome sequencing and annotation.</title>
        <authorList>
            <consortium name="The Broad Institute Genomics Platform"/>
            <consortium name="The Broad Institute Genome Sequencing Center for Infectious Disease"/>
            <person name="Wu L."/>
            <person name="Ma J."/>
        </authorList>
    </citation>
    <scope>NUCLEOTIDE SEQUENCE [LARGE SCALE GENOMIC DNA]</scope>
    <source>
        <strain evidence="9 10">JCM 3325</strain>
    </source>
</reference>
<feature type="transmembrane region" description="Helical" evidence="8">
    <location>
        <begin position="430"/>
        <end position="448"/>
    </location>
</feature>
<evidence type="ECO:0000256" key="8">
    <source>
        <dbReference type="SAM" id="Phobius"/>
    </source>
</evidence>
<dbReference type="EMBL" id="BAAARW010000038">
    <property type="protein sequence ID" value="GAA2450651.1"/>
    <property type="molecule type" value="Genomic_DNA"/>
</dbReference>
<evidence type="ECO:0000256" key="6">
    <source>
        <dbReference type="ARBA" id="ARBA00022989"/>
    </source>
</evidence>
<comment type="subcellular location">
    <subcellularLocation>
        <location evidence="1">Cell membrane</location>
        <topology evidence="1">Multi-pass membrane protein</topology>
    </subcellularLocation>
</comment>
<feature type="transmembrane region" description="Helical" evidence="8">
    <location>
        <begin position="401"/>
        <end position="423"/>
    </location>
</feature>
<evidence type="ECO:0000256" key="4">
    <source>
        <dbReference type="ARBA" id="ARBA00022679"/>
    </source>
</evidence>
<evidence type="ECO:0008006" key="11">
    <source>
        <dbReference type="Google" id="ProtNLM"/>
    </source>
</evidence>
<evidence type="ECO:0000313" key="10">
    <source>
        <dbReference type="Proteomes" id="UP001501231"/>
    </source>
</evidence>
<comment type="caution">
    <text evidence="9">The sequence shown here is derived from an EMBL/GenBank/DDBJ whole genome shotgun (WGS) entry which is preliminary data.</text>
</comment>
<organism evidence="9 10">
    <name type="scientific">Actinomadura vinacea</name>
    <dbReference type="NCBI Taxonomy" id="115336"/>
    <lineage>
        <taxon>Bacteria</taxon>
        <taxon>Bacillati</taxon>
        <taxon>Actinomycetota</taxon>
        <taxon>Actinomycetes</taxon>
        <taxon>Streptosporangiales</taxon>
        <taxon>Thermomonosporaceae</taxon>
        <taxon>Actinomadura</taxon>
    </lineage>
</organism>
<feature type="transmembrane region" description="Helical" evidence="8">
    <location>
        <begin position="92"/>
        <end position="113"/>
    </location>
</feature>
<evidence type="ECO:0000256" key="3">
    <source>
        <dbReference type="ARBA" id="ARBA00022676"/>
    </source>
</evidence>
<gene>
    <name evidence="9" type="ORF">GCM10010191_80800</name>
</gene>
<feature type="transmembrane region" description="Helical" evidence="8">
    <location>
        <begin position="26"/>
        <end position="46"/>
    </location>
</feature>
<accession>A0ABN3K9J3</accession>
<evidence type="ECO:0000256" key="5">
    <source>
        <dbReference type="ARBA" id="ARBA00022692"/>
    </source>
</evidence>
<keyword evidence="3" id="KW-0328">Glycosyltransferase</keyword>
<feature type="transmembrane region" description="Helical" evidence="8">
    <location>
        <begin position="454"/>
        <end position="473"/>
    </location>
</feature>
<keyword evidence="4" id="KW-0808">Transferase</keyword>
<evidence type="ECO:0000256" key="2">
    <source>
        <dbReference type="ARBA" id="ARBA00022475"/>
    </source>
</evidence>
<feature type="transmembrane region" description="Helical" evidence="8">
    <location>
        <begin position="219"/>
        <end position="239"/>
    </location>
</feature>
<evidence type="ECO:0000313" key="9">
    <source>
        <dbReference type="EMBL" id="GAA2450651.1"/>
    </source>
</evidence>
<keyword evidence="6 8" id="KW-1133">Transmembrane helix</keyword>
<sequence>MDHAVTSHTAAYSRADLVVHRMWKLAVAHGLFGTALLLALGLRVLAIAGYPTALWFGDSVGYLRSALHLEPSPTRPSGYSVMLRVLEPFHSFVAVVTVQHLIGLATGVMLYALVWRHARAAKRRAWVPGALGTAVALPVLFDAYQIELEHLLLSDTLFTFLVVAAVVVLLWRPNPTWRAAAFAGALLGLASATRAIGLPLLAVVLLWLFLRRKGFRDAIVPAVAVAVAFAIPVGLYMTWYHRAHGEFAMTETEKTFLYGRTADFADCSIIKPRPELQGFCPRTSPKNVSPPYAALWTDQSPFARIGGGKVGGNEKAGEFAIAAIRAQPDDYARVVLRDTLRAFYLQRTVHPSPWTFQKYEFPAKEQSLSKRQAKVASPYARTDGRPVAEPYAGWMRTYQDWVHLPGIGLGALLLAAATGVVLRRGPRRRVLLPWMMSAALLVVPAATADFDYRYVLPAVPLGALAAGLAYLPGRRANRPVPERKAAERPPPALVEAR</sequence>
<keyword evidence="5 8" id="KW-0812">Transmembrane</keyword>
<keyword evidence="7 8" id="KW-0472">Membrane</keyword>